<dbReference type="EMBL" id="SOCP01000007">
    <property type="protein sequence ID" value="TDV49732.1"/>
    <property type="molecule type" value="Genomic_DNA"/>
</dbReference>
<dbReference type="InterPro" id="IPR029058">
    <property type="entry name" value="AB_hydrolase_fold"/>
</dbReference>
<evidence type="ECO:0000256" key="2">
    <source>
        <dbReference type="ARBA" id="ARBA00022801"/>
    </source>
</evidence>
<dbReference type="SMART" id="SM00824">
    <property type="entry name" value="PKS_TE"/>
    <property type="match status" value="1"/>
</dbReference>
<dbReference type="PANTHER" id="PTHR11487:SF0">
    <property type="entry name" value="S-ACYL FATTY ACID SYNTHASE THIOESTERASE, MEDIUM CHAIN"/>
    <property type="match status" value="1"/>
</dbReference>
<dbReference type="InterPro" id="IPR001031">
    <property type="entry name" value="Thioesterase"/>
</dbReference>
<protein>
    <submittedName>
        <fullName evidence="4">Thioesterase domain-containing protein</fullName>
    </submittedName>
</protein>
<dbReference type="AlphaFoldDB" id="A0A4R7VJW5"/>
<proteinExistence type="inferred from homology"/>
<evidence type="ECO:0000259" key="3">
    <source>
        <dbReference type="SMART" id="SM00824"/>
    </source>
</evidence>
<dbReference type="Gene3D" id="3.40.50.1820">
    <property type="entry name" value="alpha/beta hydrolase"/>
    <property type="match status" value="1"/>
</dbReference>
<accession>A0A4R7VJW5</accession>
<dbReference type="InterPro" id="IPR020802">
    <property type="entry name" value="TesA-like"/>
</dbReference>
<name>A0A4R7VJW5_9PSEU</name>
<dbReference type="Proteomes" id="UP000294927">
    <property type="component" value="Unassembled WGS sequence"/>
</dbReference>
<evidence type="ECO:0000256" key="1">
    <source>
        <dbReference type="ARBA" id="ARBA00007169"/>
    </source>
</evidence>
<evidence type="ECO:0000313" key="5">
    <source>
        <dbReference type="Proteomes" id="UP000294927"/>
    </source>
</evidence>
<sequence length="284" mass="31103">MALPSAEELRWARQRRAHLREAGSDLDIVLTLRKGTGPPLFCAPPLVGLSWCYLALSQHLRSGNPVVGLQSRGLRRPEPLPADMAELTRDLADHLRNVQPDGPYHLFGWSLGGNMAHAIAERLEHDGHEVALLVMGDATPALPYSFGRAADSAWRVCNFVLREVGYQPAIPPDEPEPEARMLALVRERPGLSFDAWPDERVLALPRVVQNNLAISQAHRPGRVSAPMLFLSATRGGPPTEKKVASWQPHTGGPVDVVDVDCRHEHLLLPQPVARIGAAISARLL</sequence>
<evidence type="ECO:0000313" key="4">
    <source>
        <dbReference type="EMBL" id="TDV49732.1"/>
    </source>
</evidence>
<dbReference type="PANTHER" id="PTHR11487">
    <property type="entry name" value="THIOESTERASE"/>
    <property type="match status" value="1"/>
</dbReference>
<dbReference type="GO" id="GO:0008610">
    <property type="term" value="P:lipid biosynthetic process"/>
    <property type="evidence" value="ECO:0007669"/>
    <property type="project" value="TreeGrafter"/>
</dbReference>
<dbReference type="Pfam" id="PF00975">
    <property type="entry name" value="Thioesterase"/>
    <property type="match status" value="1"/>
</dbReference>
<feature type="domain" description="Thioesterase TesA-like" evidence="3">
    <location>
        <begin position="41"/>
        <end position="283"/>
    </location>
</feature>
<keyword evidence="5" id="KW-1185">Reference proteome</keyword>
<dbReference type="RefSeq" id="WP_243866623.1">
    <property type="nucleotide sequence ID" value="NZ_SOCP01000007.1"/>
</dbReference>
<reference evidence="4 5" key="1">
    <citation type="submission" date="2019-03" db="EMBL/GenBank/DDBJ databases">
        <title>Genomic Encyclopedia of Archaeal and Bacterial Type Strains, Phase II (KMG-II): from individual species to whole genera.</title>
        <authorList>
            <person name="Goeker M."/>
        </authorList>
    </citation>
    <scope>NUCLEOTIDE SEQUENCE [LARGE SCALE GENOMIC DNA]</scope>
    <source>
        <strain evidence="4 5">DSM 45499</strain>
    </source>
</reference>
<organism evidence="4 5">
    <name type="scientific">Actinophytocola oryzae</name>
    <dbReference type="NCBI Taxonomy" id="502181"/>
    <lineage>
        <taxon>Bacteria</taxon>
        <taxon>Bacillati</taxon>
        <taxon>Actinomycetota</taxon>
        <taxon>Actinomycetes</taxon>
        <taxon>Pseudonocardiales</taxon>
        <taxon>Pseudonocardiaceae</taxon>
    </lineage>
</organism>
<gene>
    <name evidence="4" type="ORF">CLV71_10771</name>
</gene>
<dbReference type="GO" id="GO:0016787">
    <property type="term" value="F:hydrolase activity"/>
    <property type="evidence" value="ECO:0007669"/>
    <property type="project" value="UniProtKB-KW"/>
</dbReference>
<dbReference type="InterPro" id="IPR012223">
    <property type="entry name" value="TEII"/>
</dbReference>
<comment type="caution">
    <text evidence="4">The sequence shown here is derived from an EMBL/GenBank/DDBJ whole genome shotgun (WGS) entry which is preliminary data.</text>
</comment>
<comment type="similarity">
    <text evidence="1">Belongs to the thioesterase family.</text>
</comment>
<keyword evidence="2" id="KW-0378">Hydrolase</keyword>
<dbReference type="SUPFAM" id="SSF53474">
    <property type="entry name" value="alpha/beta-Hydrolases"/>
    <property type="match status" value="1"/>
</dbReference>